<feature type="compositionally biased region" description="Low complexity" evidence="6">
    <location>
        <begin position="1"/>
        <end position="20"/>
    </location>
</feature>
<dbReference type="GO" id="GO:0005669">
    <property type="term" value="C:transcription factor TFIID complex"/>
    <property type="evidence" value="ECO:0007669"/>
    <property type="project" value="EnsemblFungi"/>
</dbReference>
<protein>
    <submittedName>
        <fullName evidence="7">TFIID-31kDa-domain-containing protein</fullName>
    </submittedName>
</protein>
<keyword evidence="4" id="KW-0804">Transcription</keyword>
<dbReference type="Proteomes" id="UP000095038">
    <property type="component" value="Unassembled WGS sequence"/>
</dbReference>
<feature type="region of interest" description="Disordered" evidence="6">
    <location>
        <begin position="1"/>
        <end position="28"/>
    </location>
</feature>
<keyword evidence="3" id="KW-0805">Transcription regulation</keyword>
<sequence length="184" mass="20554">MNKNSSSGNLQGNNLSTNQSTQQSESVTPRDVRILRLIFNSHGIESYQDHVPLQLMDFAYRYTTSVLKDAVIFNDHANAKSSSISSAGNSGSALRNLTIDDVRLSIAARTNYQFKPNAPKELLLQIASEKNKKPLPPIMPTWGIRLPPEKYCLTARESDLNDDLLLDSDMEDEEMEDNHGDSNQ</sequence>
<dbReference type="STRING" id="1344418.A0A1D2VMS9"/>
<feature type="compositionally biased region" description="Acidic residues" evidence="6">
    <location>
        <begin position="162"/>
        <end position="176"/>
    </location>
</feature>
<evidence type="ECO:0000256" key="4">
    <source>
        <dbReference type="ARBA" id="ARBA00023163"/>
    </source>
</evidence>
<dbReference type="GeneID" id="30966292"/>
<proteinExistence type="inferred from homology"/>
<dbReference type="PANTHER" id="PTHR48068">
    <property type="entry name" value="TAF9 RNA POLYMERASE II, TATA BOX-BINDING PROTEIN (TBP)-ASSOCIATED FACTOR"/>
    <property type="match status" value="1"/>
</dbReference>
<dbReference type="GO" id="GO:0016251">
    <property type="term" value="F:RNA polymerase II general transcription initiation factor activity"/>
    <property type="evidence" value="ECO:0007669"/>
    <property type="project" value="TreeGrafter"/>
</dbReference>
<dbReference type="SUPFAM" id="SSF47113">
    <property type="entry name" value="Histone-fold"/>
    <property type="match status" value="1"/>
</dbReference>
<dbReference type="GO" id="GO:0000124">
    <property type="term" value="C:SAGA complex"/>
    <property type="evidence" value="ECO:0007669"/>
    <property type="project" value="EnsemblFungi"/>
</dbReference>
<dbReference type="InterPro" id="IPR051431">
    <property type="entry name" value="TFIID_subunit_9"/>
</dbReference>
<evidence type="ECO:0000256" key="2">
    <source>
        <dbReference type="ARBA" id="ARBA00007646"/>
    </source>
</evidence>
<dbReference type="GO" id="GO:0006325">
    <property type="term" value="P:chromatin organization"/>
    <property type="evidence" value="ECO:0007669"/>
    <property type="project" value="EnsemblFungi"/>
</dbReference>
<dbReference type="CDD" id="cd07979">
    <property type="entry name" value="HFD_TAF9"/>
    <property type="match status" value="1"/>
</dbReference>
<dbReference type="GO" id="GO:0051123">
    <property type="term" value="P:RNA polymerase II preinitiation complex assembly"/>
    <property type="evidence" value="ECO:0007669"/>
    <property type="project" value="EnsemblFungi"/>
</dbReference>
<keyword evidence="8" id="KW-1185">Reference proteome</keyword>
<comment type="similarity">
    <text evidence="2">Belongs to the TAF9 family.</text>
</comment>
<accession>A0A1D2VMS9</accession>
<gene>
    <name evidence="7" type="ORF">ASCRUDRAFT_74363</name>
</gene>
<dbReference type="GO" id="GO:0045944">
    <property type="term" value="P:positive regulation of transcription by RNA polymerase II"/>
    <property type="evidence" value="ECO:0007669"/>
    <property type="project" value="EnsemblFungi"/>
</dbReference>
<evidence type="ECO:0000256" key="1">
    <source>
        <dbReference type="ARBA" id="ARBA00004123"/>
    </source>
</evidence>
<dbReference type="GO" id="GO:0003713">
    <property type="term" value="F:transcription coactivator activity"/>
    <property type="evidence" value="ECO:0007669"/>
    <property type="project" value="TreeGrafter"/>
</dbReference>
<feature type="region of interest" description="Disordered" evidence="6">
    <location>
        <begin position="162"/>
        <end position="184"/>
    </location>
</feature>
<keyword evidence="5" id="KW-0539">Nucleus</keyword>
<evidence type="ECO:0000256" key="3">
    <source>
        <dbReference type="ARBA" id="ARBA00023015"/>
    </source>
</evidence>
<evidence type="ECO:0000313" key="7">
    <source>
        <dbReference type="EMBL" id="ODV62910.1"/>
    </source>
</evidence>
<dbReference type="Gene3D" id="1.10.20.10">
    <property type="entry name" value="Histone, subunit A"/>
    <property type="match status" value="1"/>
</dbReference>
<dbReference type="Pfam" id="PF02291">
    <property type="entry name" value="TFIID-31kDa"/>
    <property type="match status" value="1"/>
</dbReference>
<dbReference type="FunCoup" id="A0A1D2VMS9">
    <property type="interactions" value="501"/>
</dbReference>
<dbReference type="InterPro" id="IPR009072">
    <property type="entry name" value="Histone-fold"/>
</dbReference>
<evidence type="ECO:0000256" key="6">
    <source>
        <dbReference type="SAM" id="MobiDB-lite"/>
    </source>
</evidence>
<name>A0A1D2VMS9_9ASCO</name>
<evidence type="ECO:0000313" key="8">
    <source>
        <dbReference type="Proteomes" id="UP000095038"/>
    </source>
</evidence>
<dbReference type="InParanoid" id="A0A1D2VMS9"/>
<dbReference type="EMBL" id="KV454476">
    <property type="protein sequence ID" value="ODV62910.1"/>
    <property type="molecule type" value="Genomic_DNA"/>
</dbReference>
<dbReference type="PANTHER" id="PTHR48068:SF4">
    <property type="entry name" value="TATA-BOX BINDING PROTEIN ASSOCIATED FACTOR 9"/>
    <property type="match status" value="1"/>
</dbReference>
<reference evidence="8" key="1">
    <citation type="submission" date="2016-05" db="EMBL/GenBank/DDBJ databases">
        <title>Comparative genomics of biotechnologically important yeasts.</title>
        <authorList>
            <consortium name="DOE Joint Genome Institute"/>
            <person name="Riley R."/>
            <person name="Haridas S."/>
            <person name="Wolfe K.H."/>
            <person name="Lopes M.R."/>
            <person name="Hittinger C.T."/>
            <person name="Goker M."/>
            <person name="Salamov A."/>
            <person name="Wisecaver J."/>
            <person name="Long T.M."/>
            <person name="Aerts A.L."/>
            <person name="Barry K."/>
            <person name="Choi C."/>
            <person name="Clum A."/>
            <person name="Coughlan A.Y."/>
            <person name="Deshpande S."/>
            <person name="Douglass A.P."/>
            <person name="Hanson S.J."/>
            <person name="Klenk H.-P."/>
            <person name="Labutti K."/>
            <person name="Lapidus A."/>
            <person name="Lindquist E."/>
            <person name="Lipzen A."/>
            <person name="Meier-Kolthoff J.P."/>
            <person name="Ohm R.A."/>
            <person name="Otillar R.P."/>
            <person name="Pangilinan J."/>
            <person name="Peng Y."/>
            <person name="Rokas A."/>
            <person name="Rosa C.A."/>
            <person name="Scheuner C."/>
            <person name="Sibirny A.A."/>
            <person name="Slot J.C."/>
            <person name="Stielow J.B."/>
            <person name="Sun H."/>
            <person name="Kurtzman C.P."/>
            <person name="Blackwell M."/>
            <person name="Grigoriev I.V."/>
            <person name="Jeffries T.W."/>
        </authorList>
    </citation>
    <scope>NUCLEOTIDE SEQUENCE [LARGE SCALE GENOMIC DNA]</scope>
    <source>
        <strain evidence="8">DSM 1968</strain>
    </source>
</reference>
<dbReference type="GO" id="GO:0003682">
    <property type="term" value="F:chromatin binding"/>
    <property type="evidence" value="ECO:0007669"/>
    <property type="project" value="EnsemblFungi"/>
</dbReference>
<dbReference type="OrthoDB" id="341924at2759"/>
<dbReference type="GO" id="GO:0042802">
    <property type="term" value="F:identical protein binding"/>
    <property type="evidence" value="ECO:0007669"/>
    <property type="project" value="EnsemblFungi"/>
</dbReference>
<evidence type="ECO:0000256" key="5">
    <source>
        <dbReference type="ARBA" id="ARBA00023242"/>
    </source>
</evidence>
<dbReference type="AlphaFoldDB" id="A0A1D2VMS9"/>
<dbReference type="GO" id="GO:0046695">
    <property type="term" value="C:SLIK (SAGA-like) complex"/>
    <property type="evidence" value="ECO:0007669"/>
    <property type="project" value="EnsemblFungi"/>
</dbReference>
<organism evidence="7 8">
    <name type="scientific">Ascoidea rubescens DSM 1968</name>
    <dbReference type="NCBI Taxonomy" id="1344418"/>
    <lineage>
        <taxon>Eukaryota</taxon>
        <taxon>Fungi</taxon>
        <taxon>Dikarya</taxon>
        <taxon>Ascomycota</taxon>
        <taxon>Saccharomycotina</taxon>
        <taxon>Saccharomycetes</taxon>
        <taxon>Ascoideaceae</taxon>
        <taxon>Ascoidea</taxon>
    </lineage>
</organism>
<dbReference type="RefSeq" id="XP_020049217.1">
    <property type="nucleotide sequence ID" value="XM_020192656.1"/>
</dbReference>
<dbReference type="GO" id="GO:0046982">
    <property type="term" value="F:protein heterodimerization activity"/>
    <property type="evidence" value="ECO:0007669"/>
    <property type="project" value="InterPro"/>
</dbReference>
<comment type="subcellular location">
    <subcellularLocation>
        <location evidence="1">Nucleus</location>
    </subcellularLocation>
</comment>
<dbReference type="InterPro" id="IPR003162">
    <property type="entry name" value="TFIID-31"/>
</dbReference>